<dbReference type="OrthoDB" id="424065at2"/>
<dbReference type="Proteomes" id="UP000177870">
    <property type="component" value="Chromosome"/>
</dbReference>
<organism evidence="1 2">
    <name type="scientific">Moorena producens PAL-8-15-08-1</name>
    <dbReference type="NCBI Taxonomy" id="1458985"/>
    <lineage>
        <taxon>Bacteria</taxon>
        <taxon>Bacillati</taxon>
        <taxon>Cyanobacteriota</taxon>
        <taxon>Cyanophyceae</taxon>
        <taxon>Coleofasciculales</taxon>
        <taxon>Coleofasciculaceae</taxon>
        <taxon>Moorena</taxon>
    </lineage>
</organism>
<accession>A0A1D8TPA8</accession>
<evidence type="ECO:0000313" key="2">
    <source>
        <dbReference type="Proteomes" id="UP000177870"/>
    </source>
</evidence>
<sequence>MEAHQSHQAITYQNVMEILVAQEVERQKSRLSPKLAKYINQVEVATYALNRLPPLYASCEEGRRQQQLKGHKKLRQEITTTVRQAFAAVQRDPIRVCTPIRPEEDTESLAAKLALQGLRELLKNQNITWYNLVSIVKQTLIRATQLRKNRQKEQPRDPIYGWNDSRYQL</sequence>
<dbReference type="Pfam" id="PF10719">
    <property type="entry name" value="ComFB"/>
    <property type="match status" value="1"/>
</dbReference>
<dbReference type="KEGG" id="mpro:BJP34_08400"/>
<name>A0A1D8TPA8_9CYAN</name>
<evidence type="ECO:0000313" key="1">
    <source>
        <dbReference type="EMBL" id="AOW99471.1"/>
    </source>
</evidence>
<dbReference type="RefSeq" id="WP_070391954.1">
    <property type="nucleotide sequence ID" value="NZ_CP017599.1"/>
</dbReference>
<dbReference type="InterPro" id="IPR019657">
    <property type="entry name" value="ComFB"/>
</dbReference>
<gene>
    <name evidence="1" type="ORF">BJP34_08400</name>
</gene>
<dbReference type="EMBL" id="CP017599">
    <property type="protein sequence ID" value="AOW99471.1"/>
    <property type="molecule type" value="Genomic_DNA"/>
</dbReference>
<reference evidence="2" key="1">
    <citation type="submission" date="2016-10" db="EMBL/GenBank/DDBJ databases">
        <title>Comparative genomics uncovers the prolific and rare metabolic potential of the cyanobacterial genus Moorea.</title>
        <authorList>
            <person name="Leao T."/>
            <person name="Castelao G."/>
            <person name="Korobeynikov A."/>
            <person name="Monroe E.A."/>
            <person name="Podell S."/>
            <person name="Glukhov E."/>
            <person name="Allen E."/>
            <person name="Gerwick W.H."/>
            <person name="Gerwick L."/>
        </authorList>
    </citation>
    <scope>NUCLEOTIDE SEQUENCE [LARGE SCALE GENOMIC DNA]</scope>
    <source>
        <strain evidence="2">PAL-8-15-08-1</strain>
    </source>
</reference>
<dbReference type="STRING" id="1458985.BJP34_08400"/>
<dbReference type="AlphaFoldDB" id="A0A1D8TPA8"/>
<protein>
    <submittedName>
        <fullName evidence="1">Competence protein ComFB</fullName>
    </submittedName>
</protein>
<proteinExistence type="predicted"/>